<evidence type="ECO:0000256" key="2">
    <source>
        <dbReference type="ARBA" id="ARBA00022603"/>
    </source>
</evidence>
<keyword evidence="3 6" id="KW-0808">Transferase</keyword>
<dbReference type="HAMAP" id="MF_01872">
    <property type="entry name" value="tRNA_methyltr_YfiC"/>
    <property type="match status" value="1"/>
</dbReference>
<dbReference type="EC" id="2.1.1.223" evidence="6"/>
<dbReference type="PROSITE" id="PS00092">
    <property type="entry name" value="N6_MTASE"/>
    <property type="match status" value="1"/>
</dbReference>
<comment type="function">
    <text evidence="6">Specifically methylates the adenine in position 37 of tRNA(1)(Val) (anticodon cmo5UAC).</text>
</comment>
<gene>
    <name evidence="8" type="ORF">CEP48_08315</name>
</gene>
<keyword evidence="2 6" id="KW-0489">Methyltransferase</keyword>
<dbReference type="AlphaFoldDB" id="A0A8D4J0M2"/>
<evidence type="ECO:0000256" key="6">
    <source>
        <dbReference type="HAMAP-Rule" id="MF_01872"/>
    </source>
</evidence>
<dbReference type="PANTHER" id="PTHR47739:SF1">
    <property type="entry name" value="TRNA1(VAL) (ADENINE(37)-N6)-METHYLTRANSFERASE"/>
    <property type="match status" value="1"/>
</dbReference>
<dbReference type="GO" id="GO:0008033">
    <property type="term" value="P:tRNA processing"/>
    <property type="evidence" value="ECO:0007669"/>
    <property type="project" value="UniProtKB-UniRule"/>
</dbReference>
<evidence type="ECO:0000256" key="5">
    <source>
        <dbReference type="ARBA" id="ARBA00022694"/>
    </source>
</evidence>
<comment type="similarity">
    <text evidence="6">Belongs to the methyltransferase superfamily. tRNA (adenine-N(6)-)-methyltransferase family.</text>
</comment>
<keyword evidence="9" id="KW-1185">Reference proteome</keyword>
<comment type="subcellular location">
    <subcellularLocation>
        <location evidence="6">Cytoplasm</location>
    </subcellularLocation>
</comment>
<dbReference type="PANTHER" id="PTHR47739">
    <property type="entry name" value="TRNA1(VAL) (ADENINE(37)-N6)-METHYLTRANSFERASE"/>
    <property type="match status" value="1"/>
</dbReference>
<dbReference type="InterPro" id="IPR022882">
    <property type="entry name" value="tRNA_adenine-N6_MeTrfase"/>
</dbReference>
<name>A0A8D4J0M2_9PAST</name>
<keyword evidence="5 6" id="KW-0819">tRNA processing</keyword>
<dbReference type="InterPro" id="IPR007848">
    <property type="entry name" value="Small_mtfrase_dom"/>
</dbReference>
<dbReference type="GO" id="GO:0003676">
    <property type="term" value="F:nucleic acid binding"/>
    <property type="evidence" value="ECO:0007669"/>
    <property type="project" value="InterPro"/>
</dbReference>
<proteinExistence type="inferred from homology"/>
<evidence type="ECO:0000256" key="4">
    <source>
        <dbReference type="ARBA" id="ARBA00022691"/>
    </source>
</evidence>
<protein>
    <recommendedName>
        <fullName evidence="6">tRNA1(Val) (adenine(37)-N6)-methyltransferase</fullName>
        <ecNumber evidence="6">2.1.1.223</ecNumber>
    </recommendedName>
    <alternativeName>
        <fullName evidence="6">tRNA m6A37 methyltransferase</fullName>
    </alternativeName>
</protein>
<dbReference type="GO" id="GO:0005737">
    <property type="term" value="C:cytoplasm"/>
    <property type="evidence" value="ECO:0007669"/>
    <property type="project" value="UniProtKB-SubCell"/>
</dbReference>
<dbReference type="GO" id="GO:0016430">
    <property type="term" value="F:tRNA (adenine-N6)-methyltransferase activity"/>
    <property type="evidence" value="ECO:0007669"/>
    <property type="project" value="UniProtKB-UniRule"/>
</dbReference>
<evidence type="ECO:0000256" key="1">
    <source>
        <dbReference type="ARBA" id="ARBA00022490"/>
    </source>
</evidence>
<feature type="domain" description="Methyltransferase small" evidence="7">
    <location>
        <begin position="32"/>
        <end position="121"/>
    </location>
</feature>
<dbReference type="CDD" id="cd02440">
    <property type="entry name" value="AdoMet_MTases"/>
    <property type="match status" value="1"/>
</dbReference>
<dbReference type="EMBL" id="CP022011">
    <property type="protein sequence ID" value="QDJ15421.1"/>
    <property type="molecule type" value="Genomic_DNA"/>
</dbReference>
<dbReference type="InterPro" id="IPR050210">
    <property type="entry name" value="tRNA_Adenine-N(6)_MTase"/>
</dbReference>
<dbReference type="Pfam" id="PF05175">
    <property type="entry name" value="MTS"/>
    <property type="match status" value="1"/>
</dbReference>
<sequence>MFQFKQFTVQDDRCAMKVGTDGVLLGAWARVEQAKTALDLGTGSGLISLMLAQRNPNCRLVGVEREVNACMQARENVGLTPWAERIEIIQADVLLPNLKMMLPVAGFDLVVSNPPYFTQGIACRDLARDQARYLAEGEHSHLTWLKVAEGCLNQHGCICFILPFVEGKRLLAQLSQTSLYCAKECQVVTKVGKAPQRVLLEFRHKRATLDLTTQRQQIVLYDQANHYHPDVLPMLQPFYLKL</sequence>
<dbReference type="Proteomes" id="UP000955338">
    <property type="component" value="Chromosome"/>
</dbReference>
<keyword evidence="1 6" id="KW-0963">Cytoplasm</keyword>
<reference evidence="8" key="1">
    <citation type="submission" date="2017-06" db="EMBL/GenBank/DDBJ databases">
        <title>Genome sequencing of pathogenic and non-pathogenic strains within Bisgaard taxon 40.</title>
        <authorList>
            <person name="Ladner J.T."/>
            <person name="Lovett S.P."/>
            <person name="Koroleva G."/>
            <person name="Lorch J.M."/>
        </authorList>
    </citation>
    <scope>NUCLEOTIDE SEQUENCE</scope>
    <source>
        <strain evidence="8">27576-1-I1</strain>
    </source>
</reference>
<dbReference type="InterPro" id="IPR029063">
    <property type="entry name" value="SAM-dependent_MTases_sf"/>
</dbReference>
<evidence type="ECO:0000313" key="9">
    <source>
        <dbReference type="Proteomes" id="UP000955338"/>
    </source>
</evidence>
<dbReference type="InterPro" id="IPR002052">
    <property type="entry name" value="DNA_methylase_N6_adenine_CS"/>
</dbReference>
<dbReference type="RefSeq" id="WP_261920073.1">
    <property type="nucleotide sequence ID" value="NZ_CP022011.1"/>
</dbReference>
<comment type="catalytic activity">
    <reaction evidence="6">
        <text>adenosine(37) in tRNA1(Val) + S-adenosyl-L-methionine = N(6)-methyladenosine(37) in tRNA1(Val) + S-adenosyl-L-homocysteine + H(+)</text>
        <dbReference type="Rhea" id="RHEA:43160"/>
        <dbReference type="Rhea" id="RHEA-COMP:10369"/>
        <dbReference type="Rhea" id="RHEA-COMP:10370"/>
        <dbReference type="ChEBI" id="CHEBI:15378"/>
        <dbReference type="ChEBI" id="CHEBI:57856"/>
        <dbReference type="ChEBI" id="CHEBI:59789"/>
        <dbReference type="ChEBI" id="CHEBI:74411"/>
        <dbReference type="ChEBI" id="CHEBI:74449"/>
        <dbReference type="EC" id="2.1.1.223"/>
    </reaction>
</comment>
<dbReference type="SUPFAM" id="SSF53335">
    <property type="entry name" value="S-adenosyl-L-methionine-dependent methyltransferases"/>
    <property type="match status" value="1"/>
</dbReference>
<evidence type="ECO:0000259" key="7">
    <source>
        <dbReference type="Pfam" id="PF05175"/>
    </source>
</evidence>
<accession>A0A8D4J0M2</accession>
<dbReference type="Gene3D" id="3.40.50.150">
    <property type="entry name" value="Vaccinia Virus protein VP39"/>
    <property type="match status" value="1"/>
</dbReference>
<evidence type="ECO:0000313" key="8">
    <source>
        <dbReference type="EMBL" id="QDJ15421.1"/>
    </source>
</evidence>
<dbReference type="GO" id="GO:0032259">
    <property type="term" value="P:methylation"/>
    <property type="evidence" value="ECO:0007669"/>
    <property type="project" value="UniProtKB-KW"/>
</dbReference>
<organism evidence="8 9">
    <name type="scientific">Mergibacter septicus</name>
    <dbReference type="NCBI Taxonomy" id="221402"/>
    <lineage>
        <taxon>Bacteria</taxon>
        <taxon>Pseudomonadati</taxon>
        <taxon>Pseudomonadota</taxon>
        <taxon>Gammaproteobacteria</taxon>
        <taxon>Pasteurellales</taxon>
        <taxon>Pasteurellaceae</taxon>
        <taxon>Mergibacter</taxon>
    </lineage>
</organism>
<keyword evidence="4 6" id="KW-0949">S-adenosyl-L-methionine</keyword>
<evidence type="ECO:0000256" key="3">
    <source>
        <dbReference type="ARBA" id="ARBA00022679"/>
    </source>
</evidence>